<dbReference type="EMBL" id="JACQMI010000016">
    <property type="protein sequence ID" value="MBI4132927.1"/>
    <property type="molecule type" value="Genomic_DNA"/>
</dbReference>
<proteinExistence type="predicted"/>
<dbReference type="Proteomes" id="UP000756703">
    <property type="component" value="Unassembled WGS sequence"/>
</dbReference>
<evidence type="ECO:0000313" key="3">
    <source>
        <dbReference type="Proteomes" id="UP000756703"/>
    </source>
</evidence>
<feature type="domain" description="Fibronectin type-III" evidence="1">
    <location>
        <begin position="179"/>
        <end position="280"/>
    </location>
</feature>
<protein>
    <submittedName>
        <fullName evidence="2">Fibronectin type III domain-containing protein</fullName>
    </submittedName>
</protein>
<dbReference type="PROSITE" id="PS50853">
    <property type="entry name" value="FN3"/>
    <property type="match status" value="1"/>
</dbReference>
<sequence length="420" mass="45772">PSFVNTVAWYEDPAATSTYRLEAWYDSYPFIPDLYRRRPAQTILVAYLNEEASKMPGGLMTMDGMQLATSTNPVSFLYSNCAGNDAPTALLFLPDISEWCDRVGDIRNDSFQFGELEDPHLRVRVAAPSEPPSPSDFLTLAYYSFSTSGGGNQGHSLVAVDKTRYYFQSAPPPYQLPTAPSNLEISATHDESSARSTLTLSWAPSTDPDSVDSLLDYEWSEEAASSTWQTLILTSGPDSAKRYSSLTFPMGETHTVMLRSVDETDLASATTSQSIALPPSPSCPEAAGNAYYAIDCIRLQDGVLKVRWRLLSNPGGHIIPHLADSAPAAGNALHKDINGNSIYPDTTIRLSDNLCNRSITPLSEYEFGRQYQRNFSSVSGVSAADMTATSTLKFAIFYGNPCGTEGGIGFDDPQEYSITP</sequence>
<name>A0A933DTI5_9BACT</name>
<feature type="non-terminal residue" evidence="2">
    <location>
        <position position="1"/>
    </location>
</feature>
<dbReference type="AlphaFoldDB" id="A0A933DTI5"/>
<accession>A0A933DTI5</accession>
<evidence type="ECO:0000259" key="1">
    <source>
        <dbReference type="PROSITE" id="PS50853"/>
    </source>
</evidence>
<reference evidence="2" key="1">
    <citation type="submission" date="2020-07" db="EMBL/GenBank/DDBJ databases">
        <title>Huge and variable diversity of episymbiotic CPR bacteria and DPANN archaea in groundwater ecosystems.</title>
        <authorList>
            <person name="He C.Y."/>
            <person name="Keren R."/>
            <person name="Whittaker M."/>
            <person name="Farag I.F."/>
            <person name="Doudna J."/>
            <person name="Cate J.H.D."/>
            <person name="Banfield J.F."/>
        </authorList>
    </citation>
    <scope>NUCLEOTIDE SEQUENCE</scope>
    <source>
        <strain evidence="2">NC_groundwater_1225_Ag_S-0.1um_56_177</strain>
    </source>
</reference>
<dbReference type="InterPro" id="IPR003961">
    <property type="entry name" value="FN3_dom"/>
</dbReference>
<evidence type="ECO:0000313" key="2">
    <source>
        <dbReference type="EMBL" id="MBI4132927.1"/>
    </source>
</evidence>
<organism evidence="2 3">
    <name type="scientific">Candidatus Sungiibacteriota bacterium</name>
    <dbReference type="NCBI Taxonomy" id="2750080"/>
    <lineage>
        <taxon>Bacteria</taxon>
        <taxon>Candidatus Sungiibacteriota</taxon>
    </lineage>
</organism>
<gene>
    <name evidence="2" type="ORF">HY473_02480</name>
</gene>
<comment type="caution">
    <text evidence="2">The sequence shown here is derived from an EMBL/GenBank/DDBJ whole genome shotgun (WGS) entry which is preliminary data.</text>
</comment>